<keyword evidence="1" id="KW-0732">Signal</keyword>
<dbReference type="InterPro" id="IPR008439">
    <property type="entry name" value="Campylo_MOMP"/>
</dbReference>
<feature type="signal peptide" evidence="1">
    <location>
        <begin position="1"/>
        <end position="23"/>
    </location>
</feature>
<dbReference type="AlphaFoldDB" id="A0A1V9V9H2"/>
<evidence type="ECO:0000256" key="1">
    <source>
        <dbReference type="SAM" id="SignalP"/>
    </source>
</evidence>
<comment type="caution">
    <text evidence="2">The sequence shown here is derived from an EMBL/GenBank/DDBJ whole genome shotgun (WGS) entry which is preliminary data.</text>
</comment>
<name>A0A1V9V9H2_9BACT</name>
<sequence>MRKISKISLVAAVAVAGFSTANAQPLEEAIKNVDVSGSVVYRY</sequence>
<evidence type="ECO:0000313" key="2">
    <source>
        <dbReference type="EMBL" id="OQR40716.1"/>
    </source>
</evidence>
<feature type="chain" id="PRO_5013003554" evidence="1">
    <location>
        <begin position="24"/>
        <end position="43"/>
    </location>
</feature>
<gene>
    <name evidence="2" type="ORF">AS859_10000</name>
</gene>
<dbReference type="Pfam" id="PF05538">
    <property type="entry name" value="Campylo_MOMP"/>
    <property type="match status" value="1"/>
</dbReference>
<accession>A0A1V9V9H2</accession>
<dbReference type="EMBL" id="LNTC01000234">
    <property type="protein sequence ID" value="OQR40716.1"/>
    <property type="molecule type" value="Genomic_DNA"/>
</dbReference>
<dbReference type="Proteomes" id="UP000192599">
    <property type="component" value="Unassembled WGS sequence"/>
</dbReference>
<evidence type="ECO:0000313" key="3">
    <source>
        <dbReference type="Proteomes" id="UP000192599"/>
    </source>
</evidence>
<feature type="non-terminal residue" evidence="2">
    <location>
        <position position="43"/>
    </location>
</feature>
<protein>
    <submittedName>
        <fullName evidence="2">Uncharacterized protein</fullName>
    </submittedName>
</protein>
<reference evidence="2 3" key="1">
    <citation type="submission" date="2017-04" db="EMBL/GenBank/DDBJ databases">
        <title>Accumulation and expression of multiple antibiotic resistance genes in Arcobacter cryaerophilus that thrives in sewage.</title>
        <authorList>
            <person name="Millar J.A."/>
            <person name="Raghavan R."/>
        </authorList>
    </citation>
    <scope>NUCLEOTIDE SEQUENCE [LARGE SCALE GENOMIC DNA]</scope>
    <source>
        <strain evidence="2 3">AZT-1</strain>
    </source>
</reference>
<proteinExistence type="predicted"/>
<organism evidence="2 3">
    <name type="scientific">Aliarcobacter cryaerophilus</name>
    <dbReference type="NCBI Taxonomy" id="28198"/>
    <lineage>
        <taxon>Bacteria</taxon>
        <taxon>Pseudomonadati</taxon>
        <taxon>Campylobacterota</taxon>
        <taxon>Epsilonproteobacteria</taxon>
        <taxon>Campylobacterales</taxon>
        <taxon>Arcobacteraceae</taxon>
        <taxon>Aliarcobacter</taxon>
    </lineage>
</organism>